<dbReference type="PANTHER" id="PTHR11904">
    <property type="entry name" value="METHYLTHIOADENOSINE/PURINE NUCLEOSIDE PHOSPHORYLASE"/>
    <property type="match status" value="1"/>
</dbReference>
<dbReference type="InterPro" id="IPR035994">
    <property type="entry name" value="Nucleoside_phosphorylase_sf"/>
</dbReference>
<reference evidence="8" key="1">
    <citation type="submission" date="2011-01" db="EMBL/GenBank/DDBJ databases">
        <title>Complete sequence of chromosome of Thermovibrio ammonificans HB-1.</title>
        <authorList>
            <consortium name="US DOE Joint Genome Institute"/>
            <person name="Lucas S."/>
            <person name="Copeland A."/>
            <person name="Lapidus A."/>
            <person name="Cheng J.-F."/>
            <person name="Goodwin L."/>
            <person name="Pitluck S."/>
            <person name="Davenport K."/>
            <person name="Detter J.C."/>
            <person name="Han C."/>
            <person name="Tapia R."/>
            <person name="Land M."/>
            <person name="Hauser L."/>
            <person name="Kyrpides N."/>
            <person name="Ivanova N."/>
            <person name="Ovchinnikova G."/>
            <person name="Vetriani C."/>
            <person name="Woyke T."/>
        </authorList>
    </citation>
    <scope>NUCLEOTIDE SEQUENCE [LARGE SCALE GENOMIC DNA]</scope>
    <source>
        <strain evidence="8">HB-1</strain>
    </source>
</reference>
<dbReference type="InterPro" id="IPR000845">
    <property type="entry name" value="Nucleoside_phosphorylase_d"/>
</dbReference>
<evidence type="ECO:0000256" key="3">
    <source>
        <dbReference type="ARBA" id="ARBA00011886"/>
    </source>
</evidence>
<dbReference type="GO" id="GO:0005737">
    <property type="term" value="C:cytoplasm"/>
    <property type="evidence" value="ECO:0007669"/>
    <property type="project" value="TreeGrafter"/>
</dbReference>
<evidence type="ECO:0000256" key="2">
    <source>
        <dbReference type="ARBA" id="ARBA00006751"/>
    </source>
</evidence>
<protein>
    <recommendedName>
        <fullName evidence="3">purine-nucleoside phosphorylase</fullName>
        <ecNumber evidence="3">2.4.2.1</ecNumber>
    </recommendedName>
    <alternativeName>
        <fullName evidence="6">Inosine-guanosine phosphorylase</fullName>
    </alternativeName>
</protein>
<evidence type="ECO:0000256" key="6">
    <source>
        <dbReference type="ARBA" id="ARBA00031036"/>
    </source>
</evidence>
<gene>
    <name evidence="8" type="ordered locus">Theam_0624</name>
</gene>
<evidence type="ECO:0000313" key="9">
    <source>
        <dbReference type="Proteomes" id="UP000006362"/>
    </source>
</evidence>
<dbReference type="SUPFAM" id="SSF53167">
    <property type="entry name" value="Purine and uridine phosphorylases"/>
    <property type="match status" value="1"/>
</dbReference>
<sequence>MVEEAAKKIKELLKEEEFFAAVVGGSGIELPGVEREIPYSEIPNMPLPAVPGHKGVVKLLSLNGKKVLFFEGRFHYYEGREDWEIRFIPELCSLLGVRVFIPTCASGAVSRKAAESEIGVIYDHINLLGRNPLVGLIKSYGARVFVNGKKFYSKRLVNAFLKKALELGIDAVPAVLAANLGPNYETYTEIRLLEVLGVDCVSMSTVPEVIAANFYGMECVALTVFTNDTLNPEASHEEVLEKAAERSAKLGKLIGEALIHL</sequence>
<dbReference type="HOGENOM" id="CLU_054456_1_0_0"/>
<dbReference type="CDD" id="cd09009">
    <property type="entry name" value="PNP-EcPNPII_like"/>
    <property type="match status" value="1"/>
</dbReference>
<evidence type="ECO:0000259" key="7">
    <source>
        <dbReference type="Pfam" id="PF01048"/>
    </source>
</evidence>
<dbReference type="KEGG" id="tam:Theam_0624"/>
<dbReference type="Pfam" id="PF01048">
    <property type="entry name" value="PNP_UDP_1"/>
    <property type="match status" value="1"/>
</dbReference>
<dbReference type="RefSeq" id="WP_013537382.1">
    <property type="nucleotide sequence ID" value="NC_014926.1"/>
</dbReference>
<dbReference type="AlphaFoldDB" id="E8T612"/>
<dbReference type="GO" id="GO:0004731">
    <property type="term" value="F:purine-nucleoside phosphorylase activity"/>
    <property type="evidence" value="ECO:0007669"/>
    <property type="project" value="UniProtKB-EC"/>
</dbReference>
<dbReference type="UniPathway" id="UPA00606"/>
<accession>E8T612</accession>
<evidence type="ECO:0000256" key="5">
    <source>
        <dbReference type="ARBA" id="ARBA00022679"/>
    </source>
</evidence>
<organism evidence="8 9">
    <name type="scientific">Thermovibrio ammonificans (strain DSM 15698 / JCM 12110 / HB-1)</name>
    <dbReference type="NCBI Taxonomy" id="648996"/>
    <lineage>
        <taxon>Bacteria</taxon>
        <taxon>Pseudomonadati</taxon>
        <taxon>Aquificota</taxon>
        <taxon>Aquificia</taxon>
        <taxon>Desulfurobacteriales</taxon>
        <taxon>Desulfurobacteriaceae</taxon>
        <taxon>Thermovibrio</taxon>
    </lineage>
</organism>
<comment type="similarity">
    <text evidence="2">Belongs to the PNP/MTAP phosphorylase family.</text>
</comment>
<keyword evidence="5 8" id="KW-0808">Transferase</keyword>
<evidence type="ECO:0000256" key="1">
    <source>
        <dbReference type="ARBA" id="ARBA00005058"/>
    </source>
</evidence>
<dbReference type="InterPro" id="IPR011268">
    <property type="entry name" value="Purine_phosphorylase"/>
</dbReference>
<comment type="pathway">
    <text evidence="1">Purine metabolism; purine nucleoside salvage.</text>
</comment>
<keyword evidence="4 8" id="KW-0328">Glycosyltransferase</keyword>
<name>E8T612_THEA1</name>
<dbReference type="EC" id="2.4.2.1" evidence="3"/>
<dbReference type="EMBL" id="CP002444">
    <property type="protein sequence ID" value="ADU96596.1"/>
    <property type="molecule type" value="Genomic_DNA"/>
</dbReference>
<dbReference type="GO" id="GO:0009116">
    <property type="term" value="P:nucleoside metabolic process"/>
    <property type="evidence" value="ECO:0007669"/>
    <property type="project" value="InterPro"/>
</dbReference>
<dbReference type="OrthoDB" id="1523230at2"/>
<dbReference type="PANTHER" id="PTHR11904:SF9">
    <property type="entry name" value="PURINE NUCLEOSIDE PHOSPHORYLASE-RELATED"/>
    <property type="match status" value="1"/>
</dbReference>
<proteinExistence type="inferred from homology"/>
<dbReference type="Gene3D" id="3.40.50.1580">
    <property type="entry name" value="Nucleoside phosphorylase domain"/>
    <property type="match status" value="1"/>
</dbReference>
<dbReference type="Proteomes" id="UP000006362">
    <property type="component" value="Chromosome"/>
</dbReference>
<feature type="domain" description="Nucleoside phosphorylase" evidence="7">
    <location>
        <begin position="21"/>
        <end position="250"/>
    </location>
</feature>
<evidence type="ECO:0000256" key="4">
    <source>
        <dbReference type="ARBA" id="ARBA00022676"/>
    </source>
</evidence>
<keyword evidence="9" id="KW-1185">Reference proteome</keyword>
<dbReference type="STRING" id="648996.Theam_0624"/>
<evidence type="ECO:0000313" key="8">
    <source>
        <dbReference type="EMBL" id="ADU96596.1"/>
    </source>
</evidence>
<dbReference type="eggNOG" id="COG0005">
    <property type="taxonomic scope" value="Bacteria"/>
</dbReference>